<evidence type="ECO:0000313" key="6">
    <source>
        <dbReference type="Proteomes" id="UP000176005"/>
    </source>
</evidence>
<organism evidence="5 6">
    <name type="scientific">Streptomyces nanshensis</name>
    <dbReference type="NCBI Taxonomy" id="518642"/>
    <lineage>
        <taxon>Bacteria</taxon>
        <taxon>Bacillati</taxon>
        <taxon>Actinomycetota</taxon>
        <taxon>Actinomycetes</taxon>
        <taxon>Kitasatosporales</taxon>
        <taxon>Streptomycetaceae</taxon>
        <taxon>Streptomyces</taxon>
    </lineage>
</organism>
<evidence type="ECO:0000313" key="5">
    <source>
        <dbReference type="EMBL" id="OEV09596.1"/>
    </source>
</evidence>
<keyword evidence="2" id="KW-0472">Membrane</keyword>
<name>A0A1E7L096_9ACTN</name>
<feature type="domain" description="Excalibur calcium-binding" evidence="4">
    <location>
        <begin position="33"/>
        <end position="69"/>
    </location>
</feature>
<sequence>MTIRATAVAVAAAGALGLALTPSVAVAHDGSHPFKNCSAAYAAGYRNIPQGDVHYGAHLDRDGDGVGCDKPPKGFKPVRQNDRSGGSDGSGGAEKPAASDGPAKQDGGHLAETGGGSTTPYVAATGGLVLLAGAGVLVASRARRRTDG</sequence>
<dbReference type="EMBL" id="LJGW01000358">
    <property type="protein sequence ID" value="OEV09596.1"/>
    <property type="molecule type" value="Genomic_DNA"/>
</dbReference>
<dbReference type="RefSeq" id="WP_070018511.1">
    <property type="nucleotide sequence ID" value="NZ_LJGW01000358.1"/>
</dbReference>
<dbReference type="SMART" id="SM00894">
    <property type="entry name" value="Excalibur"/>
    <property type="match status" value="1"/>
</dbReference>
<accession>A0A1E7L096</accession>
<feature type="region of interest" description="Disordered" evidence="1">
    <location>
        <begin position="52"/>
        <end position="118"/>
    </location>
</feature>
<feature type="compositionally biased region" description="Basic and acidic residues" evidence="1">
    <location>
        <begin position="55"/>
        <end position="64"/>
    </location>
</feature>
<dbReference type="AlphaFoldDB" id="A0A1E7L096"/>
<feature type="signal peptide" evidence="3">
    <location>
        <begin position="1"/>
        <end position="27"/>
    </location>
</feature>
<evidence type="ECO:0000256" key="1">
    <source>
        <dbReference type="SAM" id="MobiDB-lite"/>
    </source>
</evidence>
<feature type="transmembrane region" description="Helical" evidence="2">
    <location>
        <begin position="121"/>
        <end position="139"/>
    </location>
</feature>
<proteinExistence type="predicted"/>
<dbReference type="Pfam" id="PF05901">
    <property type="entry name" value="Excalibur"/>
    <property type="match status" value="1"/>
</dbReference>
<dbReference type="InterPro" id="IPR008613">
    <property type="entry name" value="Excalibur_Ca-bd_domain"/>
</dbReference>
<comment type="caution">
    <text evidence="5">The sequence shown here is derived from an EMBL/GenBank/DDBJ whole genome shotgun (WGS) entry which is preliminary data.</text>
</comment>
<keyword evidence="3" id="KW-0732">Signal</keyword>
<evidence type="ECO:0000259" key="4">
    <source>
        <dbReference type="SMART" id="SM00894"/>
    </source>
</evidence>
<reference evidence="5 6" key="1">
    <citation type="journal article" date="2016" name="Front. Microbiol.">
        <title>Comparative Genomics Analysis of Streptomyces Species Reveals Their Adaptation to the Marine Environment and Their Diversity at the Genomic Level.</title>
        <authorList>
            <person name="Tian X."/>
            <person name="Zhang Z."/>
            <person name="Yang T."/>
            <person name="Chen M."/>
            <person name="Li J."/>
            <person name="Chen F."/>
            <person name="Yang J."/>
            <person name="Li W."/>
            <person name="Zhang B."/>
            <person name="Zhang Z."/>
            <person name="Wu J."/>
            <person name="Zhang C."/>
            <person name="Long L."/>
            <person name="Xiao J."/>
        </authorList>
    </citation>
    <scope>NUCLEOTIDE SEQUENCE [LARGE SCALE GENOMIC DNA]</scope>
    <source>
        <strain evidence="5 6">SCSIO 10429</strain>
    </source>
</reference>
<keyword evidence="2" id="KW-0812">Transmembrane</keyword>
<dbReference type="Proteomes" id="UP000176005">
    <property type="component" value="Unassembled WGS sequence"/>
</dbReference>
<evidence type="ECO:0000256" key="2">
    <source>
        <dbReference type="SAM" id="Phobius"/>
    </source>
</evidence>
<protein>
    <recommendedName>
        <fullName evidence="4">Excalibur calcium-binding domain-containing protein</fullName>
    </recommendedName>
</protein>
<evidence type="ECO:0000256" key="3">
    <source>
        <dbReference type="SAM" id="SignalP"/>
    </source>
</evidence>
<keyword evidence="6" id="KW-1185">Reference proteome</keyword>
<dbReference type="NCBIfam" id="NF041528">
    <property type="entry name" value="strep_LAETG"/>
    <property type="match status" value="1"/>
</dbReference>
<gene>
    <name evidence="5" type="ORF">AN218_21320</name>
</gene>
<feature type="chain" id="PRO_5009196982" description="Excalibur calcium-binding domain-containing protein" evidence="3">
    <location>
        <begin position="28"/>
        <end position="148"/>
    </location>
</feature>
<keyword evidence="2" id="KW-1133">Transmembrane helix</keyword>